<dbReference type="AlphaFoldDB" id="A0A5C4TJK2"/>
<keyword evidence="5 6" id="KW-0472">Membrane</keyword>
<feature type="transmembrane region" description="Helical" evidence="6">
    <location>
        <begin position="61"/>
        <end position="81"/>
    </location>
</feature>
<evidence type="ECO:0000256" key="6">
    <source>
        <dbReference type="SAM" id="Phobius"/>
    </source>
</evidence>
<proteinExistence type="predicted"/>
<feature type="transmembrane region" description="Helical" evidence="6">
    <location>
        <begin position="186"/>
        <end position="208"/>
    </location>
</feature>
<dbReference type="Gene3D" id="1.20.1740.10">
    <property type="entry name" value="Amino acid/polyamine transporter I"/>
    <property type="match status" value="1"/>
</dbReference>
<feature type="transmembrane region" description="Helical" evidence="6">
    <location>
        <begin position="451"/>
        <end position="467"/>
    </location>
</feature>
<feature type="transmembrane region" description="Helical" evidence="6">
    <location>
        <begin position="228"/>
        <end position="248"/>
    </location>
</feature>
<feature type="transmembrane region" description="Helical" evidence="6">
    <location>
        <begin position="93"/>
        <end position="126"/>
    </location>
</feature>
<feature type="transmembrane region" description="Helical" evidence="6">
    <location>
        <begin position="367"/>
        <end position="384"/>
    </location>
</feature>
<dbReference type="GO" id="GO:0016020">
    <property type="term" value="C:membrane"/>
    <property type="evidence" value="ECO:0007669"/>
    <property type="project" value="UniProtKB-SubCell"/>
</dbReference>
<dbReference type="GO" id="GO:0015171">
    <property type="term" value="F:amino acid transmembrane transporter activity"/>
    <property type="evidence" value="ECO:0007669"/>
    <property type="project" value="TreeGrafter"/>
</dbReference>
<evidence type="ECO:0000256" key="5">
    <source>
        <dbReference type="ARBA" id="ARBA00023136"/>
    </source>
</evidence>
<reference evidence="7 8" key="1">
    <citation type="submission" date="2018-05" db="EMBL/GenBank/DDBJ databases">
        <title>Lactobacillus sanfranciscensis Ah4 draft denome sequence.</title>
        <authorList>
            <person name="Zhang G."/>
        </authorList>
    </citation>
    <scope>NUCLEOTIDE SEQUENCE [LARGE SCALE GENOMIC DNA]</scope>
    <source>
        <strain evidence="7 8">Ah4</strain>
    </source>
</reference>
<feature type="transmembrane region" description="Helical" evidence="6">
    <location>
        <begin position="146"/>
        <end position="174"/>
    </location>
</feature>
<feature type="transmembrane region" description="Helical" evidence="6">
    <location>
        <begin position="313"/>
        <end position="346"/>
    </location>
</feature>
<evidence type="ECO:0000313" key="7">
    <source>
        <dbReference type="EMBL" id="TNK89997.1"/>
    </source>
</evidence>
<dbReference type="PIRSF" id="PIRSF006060">
    <property type="entry name" value="AA_transporter"/>
    <property type="match status" value="1"/>
</dbReference>
<sequence>MKNIFKKMNEKVDFHFYASKDKQLKKTMTVKDFLALGLGTILSTSIFTLPGLVAAKFTGPAVVISFLLAAVAAGLVAMNYAEMASVLPFAGSAYSWISVLFGKFWGWIVGWALLAEYLIAVAFVAAGLSANVQGLISPLGWKIPNAFAFPLGTNGGVIDIIAVVVVALVAFILLRGDAETTKVANVLVVLKLLAIITFVVVGATAIKAQNYVPFFPKPHALSDGTQFVGGWSGIYAGISTIFLSYIGFDSIAANSAEAKDPQKTMPRGIIGSLLIGTVFFVAVSLVMVGMFKYSAYLGNAEPVGWALRQQGHVIIASVVQAIAVAGMLVALIGMMMAGSRLIYSFGRDKMLPKSMGKLNKKKIPQNALWIITAVGVVMGAVFPFTFLAQLISAGTLIAFMAVSLAMYPLRKREGKNLPKAAYKQPFFPVLPILGFLGSLTIFMGLDVQAKLYSIVWFVVGVIIYFAYGMKHADSALDESDVNTDEEINENL</sequence>
<evidence type="ECO:0000256" key="4">
    <source>
        <dbReference type="ARBA" id="ARBA00022989"/>
    </source>
</evidence>
<feature type="transmembrane region" description="Helical" evidence="6">
    <location>
        <begin position="269"/>
        <end position="293"/>
    </location>
</feature>
<dbReference type="EMBL" id="QFCR01000022">
    <property type="protein sequence ID" value="TNK89997.1"/>
    <property type="molecule type" value="Genomic_DNA"/>
</dbReference>
<dbReference type="Proteomes" id="UP000313312">
    <property type="component" value="Unassembled WGS sequence"/>
</dbReference>
<feature type="transmembrane region" description="Helical" evidence="6">
    <location>
        <begin position="427"/>
        <end position="445"/>
    </location>
</feature>
<evidence type="ECO:0000313" key="8">
    <source>
        <dbReference type="Proteomes" id="UP000313312"/>
    </source>
</evidence>
<protein>
    <submittedName>
        <fullName evidence="7">Amino acid permease</fullName>
    </submittedName>
</protein>
<dbReference type="RefSeq" id="WP_056958503.1">
    <property type="nucleotide sequence ID" value="NZ_BAAAXT010000004.1"/>
</dbReference>
<evidence type="ECO:0000256" key="2">
    <source>
        <dbReference type="ARBA" id="ARBA00022448"/>
    </source>
</evidence>
<evidence type="ECO:0000256" key="1">
    <source>
        <dbReference type="ARBA" id="ARBA00004141"/>
    </source>
</evidence>
<organism evidence="7 8">
    <name type="scientific">Fructilactobacillus sanfranciscensis</name>
    <name type="common">Lactobacillus sanfranciscensis</name>
    <dbReference type="NCBI Taxonomy" id="1625"/>
    <lineage>
        <taxon>Bacteria</taxon>
        <taxon>Bacillati</taxon>
        <taxon>Bacillota</taxon>
        <taxon>Bacilli</taxon>
        <taxon>Lactobacillales</taxon>
        <taxon>Lactobacillaceae</taxon>
        <taxon>Fructilactobacillus</taxon>
    </lineage>
</organism>
<feature type="transmembrane region" description="Helical" evidence="6">
    <location>
        <begin position="390"/>
        <end position="407"/>
    </location>
</feature>
<evidence type="ECO:0000256" key="3">
    <source>
        <dbReference type="ARBA" id="ARBA00022692"/>
    </source>
</evidence>
<name>A0A5C4TJK2_FRUSA</name>
<dbReference type="PANTHER" id="PTHR43243">
    <property type="entry name" value="INNER MEMBRANE TRANSPORTER YGJI-RELATED"/>
    <property type="match status" value="1"/>
</dbReference>
<gene>
    <name evidence="7" type="ORF">DID87_05940</name>
</gene>
<keyword evidence="4 6" id="KW-1133">Transmembrane helix</keyword>
<keyword evidence="2" id="KW-0813">Transport</keyword>
<keyword evidence="3 6" id="KW-0812">Transmembrane</keyword>
<dbReference type="PANTHER" id="PTHR43243:SF4">
    <property type="entry name" value="CATIONIC AMINO ACID TRANSPORTER 4"/>
    <property type="match status" value="1"/>
</dbReference>
<dbReference type="InterPro" id="IPR002293">
    <property type="entry name" value="AA/rel_permease1"/>
</dbReference>
<comment type="subcellular location">
    <subcellularLocation>
        <location evidence="1">Membrane</location>
        <topology evidence="1">Multi-pass membrane protein</topology>
    </subcellularLocation>
</comment>
<dbReference type="Pfam" id="PF13520">
    <property type="entry name" value="AA_permease_2"/>
    <property type="match status" value="1"/>
</dbReference>
<comment type="caution">
    <text evidence="7">The sequence shown here is derived from an EMBL/GenBank/DDBJ whole genome shotgun (WGS) entry which is preliminary data.</text>
</comment>
<feature type="transmembrane region" description="Helical" evidence="6">
    <location>
        <begin position="33"/>
        <end position="55"/>
    </location>
</feature>
<accession>A0A5C4TJK2</accession>